<organism evidence="2 3">
    <name type="scientific">Halogeometricum pallidum JCM 14848</name>
    <dbReference type="NCBI Taxonomy" id="1227487"/>
    <lineage>
        <taxon>Archaea</taxon>
        <taxon>Methanobacteriati</taxon>
        <taxon>Methanobacteriota</taxon>
        <taxon>Stenosarchaea group</taxon>
        <taxon>Halobacteria</taxon>
        <taxon>Halobacteriales</taxon>
        <taxon>Haloferacaceae</taxon>
        <taxon>Halogeometricum</taxon>
    </lineage>
</organism>
<sequence>MSPERPLLGQSSRRRTRARTRRGLLVASSAALLAGCSSRNGTAADRTPTETDAKARTTTSAGAAPSTPAVTADDFPFEAKVLAQATEESPARLELSLTNDAERTVELGFQPRPPFGGVVGENDDGAELVIVPDNDTVSPGGATWTGECWVREGEVLVIEFLDWRTAEPGTTFTERYSTYGRHDGDGDGGCAPDGTYVFENMVMGDGGQFLALSLSLELADGRLSVGAVDVEKPW</sequence>
<accession>M0DGX4</accession>
<name>M0DGX4_HALPD</name>
<dbReference type="Proteomes" id="UP000011513">
    <property type="component" value="Unassembled WGS sequence"/>
</dbReference>
<proteinExistence type="predicted"/>
<gene>
    <name evidence="2" type="ORF">C474_03370</name>
</gene>
<evidence type="ECO:0000313" key="3">
    <source>
        <dbReference type="Proteomes" id="UP000011513"/>
    </source>
</evidence>
<reference evidence="2 3" key="1">
    <citation type="journal article" date="2014" name="PLoS Genet.">
        <title>Phylogenetically driven sequencing of extremely halophilic archaea reveals strategies for static and dynamic osmo-response.</title>
        <authorList>
            <person name="Becker E.A."/>
            <person name="Seitzer P.M."/>
            <person name="Tritt A."/>
            <person name="Larsen D."/>
            <person name="Krusor M."/>
            <person name="Yao A.I."/>
            <person name="Wu D."/>
            <person name="Madern D."/>
            <person name="Eisen J.A."/>
            <person name="Darling A.E."/>
            <person name="Facciotti M.T."/>
        </authorList>
    </citation>
    <scope>NUCLEOTIDE SEQUENCE [LARGE SCALE GENOMIC DNA]</scope>
    <source>
        <strain evidence="2 3">JCM 14848</strain>
    </source>
</reference>
<comment type="caution">
    <text evidence="2">The sequence shown here is derived from an EMBL/GenBank/DDBJ whole genome shotgun (WGS) entry which is preliminary data.</text>
</comment>
<protein>
    <submittedName>
        <fullName evidence="2">Uncharacterized protein</fullName>
    </submittedName>
</protein>
<feature type="region of interest" description="Disordered" evidence="1">
    <location>
        <begin position="38"/>
        <end position="71"/>
    </location>
</feature>
<feature type="compositionally biased region" description="Low complexity" evidence="1">
    <location>
        <begin position="57"/>
        <end position="71"/>
    </location>
</feature>
<dbReference type="RefSeq" id="WP_008383941.1">
    <property type="nucleotide sequence ID" value="NZ_AOIV01000006.1"/>
</dbReference>
<dbReference type="EMBL" id="AOIV01000006">
    <property type="protein sequence ID" value="ELZ33967.1"/>
    <property type="molecule type" value="Genomic_DNA"/>
</dbReference>
<feature type="compositionally biased region" description="Basic residues" evidence="1">
    <location>
        <begin position="12"/>
        <end position="21"/>
    </location>
</feature>
<feature type="region of interest" description="Disordered" evidence="1">
    <location>
        <begin position="1"/>
        <end position="21"/>
    </location>
</feature>
<dbReference type="AlphaFoldDB" id="M0DGX4"/>
<dbReference type="InParanoid" id="M0DGX4"/>
<evidence type="ECO:0000256" key="1">
    <source>
        <dbReference type="SAM" id="MobiDB-lite"/>
    </source>
</evidence>
<evidence type="ECO:0000313" key="2">
    <source>
        <dbReference type="EMBL" id="ELZ33967.1"/>
    </source>
</evidence>
<keyword evidence="3" id="KW-1185">Reference proteome</keyword>